<reference evidence="3 4" key="1">
    <citation type="submission" date="2019-12" db="EMBL/GenBank/DDBJ databases">
        <title>Engineering Photorhabdus to improve their lethality against agricultural pests.</title>
        <authorList>
            <person name="Machado R.A.R."/>
        </authorList>
    </citation>
    <scope>NUCLEOTIDE SEQUENCE [LARGE SCALE GENOMIC DNA]</scope>
    <source>
        <strain evidence="3 4">M-CN4</strain>
    </source>
</reference>
<organism evidence="3 4">
    <name type="scientific">Photorhabdus bodei</name>
    <dbReference type="NCBI Taxonomy" id="2029681"/>
    <lineage>
        <taxon>Bacteria</taxon>
        <taxon>Pseudomonadati</taxon>
        <taxon>Pseudomonadota</taxon>
        <taxon>Gammaproteobacteria</taxon>
        <taxon>Enterobacterales</taxon>
        <taxon>Morganellaceae</taxon>
        <taxon>Photorhabdus</taxon>
    </lineage>
</organism>
<protein>
    <recommendedName>
        <fullName evidence="2">DUF637 domain-containing protein</fullName>
    </recommendedName>
</protein>
<keyword evidence="1" id="KW-0800">Toxin</keyword>
<evidence type="ECO:0000259" key="2">
    <source>
        <dbReference type="Pfam" id="PF04830"/>
    </source>
</evidence>
<feature type="domain" description="DUF637" evidence="2">
    <location>
        <begin position="349"/>
        <end position="520"/>
    </location>
</feature>
<name>A0ABX0AVJ0_9GAMM</name>
<evidence type="ECO:0000313" key="4">
    <source>
        <dbReference type="Proteomes" id="UP000466619"/>
    </source>
</evidence>
<dbReference type="Proteomes" id="UP000466619">
    <property type="component" value="Unassembled WGS sequence"/>
</dbReference>
<comment type="caution">
    <text evidence="3">The sequence shown here is derived from an EMBL/GenBank/DDBJ whole genome shotgun (WGS) entry which is preliminary data.</text>
</comment>
<proteinExistence type="predicted"/>
<dbReference type="EMBL" id="WSFC01000097">
    <property type="protein sequence ID" value="NDL05848.1"/>
    <property type="molecule type" value="Genomic_DNA"/>
</dbReference>
<dbReference type="InterPro" id="IPR006915">
    <property type="entry name" value="DUF637_hemagglutn_put"/>
</dbReference>
<sequence length="839" mass="87262">MGCYKQYLYATSAINAAKNLTLVAAGNLLTSGASLTSGSDMLLSAGGNVRFESRQEFIREGNIERFTQHASRLNSGGALTIRSQGSILFQATALIAKGVMDIAATGGFLYAQAMEEVYRREETEKSCKGLGPIKSCKVFGSKTEHRIQIKKTNKVTEFTAGGDINLMAKDEVTLEASRIETGKNAKITSQTGKVNFKAMPNIDFEQSITTSKGFFITQRDKGHREETWIIPSVHVGGTLTVEAATGINADVKVKEGQLLEDALGVLGNTPGTEWLKNLQGRNDVQWDRVKDAYSSWDKKSESLNPVVGAVIAIAVAAVTAGSGLAAWAGSGAVGATGATGATASAVYGAAYGGMIGLTSQAAVALVENKGDLTKTLAALAKREAVKSLVTQIAVGGALGGLDHTMGWGKLVEGKGVVDPIKAQLPLLSDNNWSQVAQRVAAQSIVSSTIGTAINGGSFTDNLQTALLSNIGNQINAEGAKLIGDNGEILGHSGKILSHTVVAGISAEIAGGDAKGAAVGALAAELAAITMESRLFEPAYKNETERQIHKLQEALTGNEVKAQTAKFVGALSGALISHTPEGAYSAANSAELVFRNNMTEHMLYQLSVDNQKDILAAGKGDKAAEERVIARRNAAIAVTAVAAGGYALVYGGQILIAGSAEIATAGRVALEGCKTNPALCLNNVGIFVADAVAPEAAVGTGVLAAGTVKVLGNTKEGAKNLAEGLSNTSKPLLRNAKPDTDAVASLIENEKLYAGKGTSANKPLGLGSTGRNTPANLNEKLALEQAISNPNSGRQLPVPMTDKRWPASDGWVKMSQNINGIEVHYVKNTKTGAIDDFKFK</sequence>
<accession>A0ABX0AVJ0</accession>
<gene>
    <name evidence="3" type="ORF">GPY48_22665</name>
</gene>
<dbReference type="Pfam" id="PF04830">
    <property type="entry name" value="DUF637"/>
    <property type="match status" value="1"/>
</dbReference>
<dbReference type="InterPro" id="IPR025157">
    <property type="entry name" value="Hemagglutinin_rpt"/>
</dbReference>
<evidence type="ECO:0000313" key="3">
    <source>
        <dbReference type="EMBL" id="NDL05848.1"/>
    </source>
</evidence>
<keyword evidence="4" id="KW-1185">Reference proteome</keyword>
<dbReference type="Pfam" id="PF13332">
    <property type="entry name" value="Fil_haemagg_2"/>
    <property type="match status" value="2"/>
</dbReference>
<evidence type="ECO:0000256" key="1">
    <source>
        <dbReference type="ARBA" id="ARBA00022656"/>
    </source>
</evidence>